<accession>A0A562IQR0</accession>
<dbReference type="AlphaFoldDB" id="A0A562IQR0"/>
<reference evidence="1 2" key="1">
    <citation type="submission" date="2019-07" db="EMBL/GenBank/DDBJ databases">
        <title>R&amp;d 2014.</title>
        <authorList>
            <person name="Klenk H.-P."/>
        </authorList>
    </citation>
    <scope>NUCLEOTIDE SEQUENCE [LARGE SCALE GENOMIC DNA]</scope>
    <source>
        <strain evidence="1 2">DSM 45764</strain>
    </source>
</reference>
<protein>
    <submittedName>
        <fullName evidence="1">Uncharacterized protein</fullName>
    </submittedName>
</protein>
<gene>
    <name evidence="1" type="ORF">JD78_01755</name>
</gene>
<sequence length="84" mass="8920">MWASVVFGVLVVLFFRAMGRAGAPAPEQPEPGWPAALHRLLADVARGVRVFAALATAHRERSGRAGWTAGPDGATVPVVCRDDR</sequence>
<organism evidence="1 2">
    <name type="scientific">Modestobacter roseus</name>
    <dbReference type="NCBI Taxonomy" id="1181884"/>
    <lineage>
        <taxon>Bacteria</taxon>
        <taxon>Bacillati</taxon>
        <taxon>Actinomycetota</taxon>
        <taxon>Actinomycetes</taxon>
        <taxon>Geodermatophilales</taxon>
        <taxon>Geodermatophilaceae</taxon>
        <taxon>Modestobacter</taxon>
    </lineage>
</organism>
<comment type="caution">
    <text evidence="1">The sequence shown here is derived from an EMBL/GenBank/DDBJ whole genome shotgun (WGS) entry which is preliminary data.</text>
</comment>
<evidence type="ECO:0000313" key="1">
    <source>
        <dbReference type="EMBL" id="TWH73232.1"/>
    </source>
</evidence>
<dbReference type="RefSeq" id="WP_153358938.1">
    <property type="nucleotide sequence ID" value="NZ_ML762485.1"/>
</dbReference>
<dbReference type="Proteomes" id="UP000321490">
    <property type="component" value="Unassembled WGS sequence"/>
</dbReference>
<keyword evidence="2" id="KW-1185">Reference proteome</keyword>
<dbReference type="EMBL" id="VLKF01000001">
    <property type="protein sequence ID" value="TWH73232.1"/>
    <property type="molecule type" value="Genomic_DNA"/>
</dbReference>
<evidence type="ECO:0000313" key="2">
    <source>
        <dbReference type="Proteomes" id="UP000321490"/>
    </source>
</evidence>
<proteinExistence type="predicted"/>
<name>A0A562IQR0_9ACTN</name>